<organism evidence="2 3">
    <name type="scientific">Eumeta variegata</name>
    <name type="common">Bagworm moth</name>
    <name type="synonym">Eumeta japonica</name>
    <dbReference type="NCBI Taxonomy" id="151549"/>
    <lineage>
        <taxon>Eukaryota</taxon>
        <taxon>Metazoa</taxon>
        <taxon>Ecdysozoa</taxon>
        <taxon>Arthropoda</taxon>
        <taxon>Hexapoda</taxon>
        <taxon>Insecta</taxon>
        <taxon>Pterygota</taxon>
        <taxon>Neoptera</taxon>
        <taxon>Endopterygota</taxon>
        <taxon>Lepidoptera</taxon>
        <taxon>Glossata</taxon>
        <taxon>Ditrysia</taxon>
        <taxon>Tineoidea</taxon>
        <taxon>Psychidae</taxon>
        <taxon>Oiketicinae</taxon>
        <taxon>Eumeta</taxon>
    </lineage>
</organism>
<proteinExistence type="predicted"/>
<evidence type="ECO:0000313" key="3">
    <source>
        <dbReference type="Proteomes" id="UP000299102"/>
    </source>
</evidence>
<name>A0A4C1SRG3_EUMVA</name>
<evidence type="ECO:0000256" key="1">
    <source>
        <dbReference type="SAM" id="SignalP"/>
    </source>
</evidence>
<protein>
    <recommendedName>
        <fullName evidence="4">Secreted protein</fullName>
    </recommendedName>
</protein>
<sequence>MHIPSGKTQKTFLLQALLLKACLPSALRASRGLAFWTSGSKPTRTTKSLYHKLPRFSCTSTATNCRGTDLTLGPGSKSIATGLLCSEDSAANTRPRLS</sequence>
<feature type="signal peptide" evidence="1">
    <location>
        <begin position="1"/>
        <end position="28"/>
    </location>
</feature>
<evidence type="ECO:0000313" key="2">
    <source>
        <dbReference type="EMBL" id="GBP04712.1"/>
    </source>
</evidence>
<evidence type="ECO:0008006" key="4">
    <source>
        <dbReference type="Google" id="ProtNLM"/>
    </source>
</evidence>
<reference evidence="2 3" key="1">
    <citation type="journal article" date="2019" name="Commun. Biol.">
        <title>The bagworm genome reveals a unique fibroin gene that provides high tensile strength.</title>
        <authorList>
            <person name="Kono N."/>
            <person name="Nakamura H."/>
            <person name="Ohtoshi R."/>
            <person name="Tomita M."/>
            <person name="Numata K."/>
            <person name="Arakawa K."/>
        </authorList>
    </citation>
    <scope>NUCLEOTIDE SEQUENCE [LARGE SCALE GENOMIC DNA]</scope>
</reference>
<comment type="caution">
    <text evidence="2">The sequence shown here is derived from an EMBL/GenBank/DDBJ whole genome shotgun (WGS) entry which is preliminary data.</text>
</comment>
<keyword evidence="1" id="KW-0732">Signal</keyword>
<dbReference type="Proteomes" id="UP000299102">
    <property type="component" value="Unassembled WGS sequence"/>
</dbReference>
<feature type="chain" id="PRO_5020022028" description="Secreted protein" evidence="1">
    <location>
        <begin position="29"/>
        <end position="98"/>
    </location>
</feature>
<accession>A0A4C1SRG3</accession>
<dbReference type="EMBL" id="BGZK01003808">
    <property type="protein sequence ID" value="GBP04712.1"/>
    <property type="molecule type" value="Genomic_DNA"/>
</dbReference>
<dbReference type="AlphaFoldDB" id="A0A4C1SRG3"/>
<gene>
    <name evidence="2" type="ORF">EVAR_72943_1</name>
</gene>
<keyword evidence="3" id="KW-1185">Reference proteome</keyword>